<name>Q854D4_BPMOM</name>
<reference evidence="2 3" key="1">
    <citation type="journal article" date="2003" name="Cell">
        <title>Origins of highly mosaic mycobacteriophage genomes.</title>
        <authorList>
            <person name="Pedulla M.L."/>
            <person name="Ford M.E."/>
            <person name="Houtz J.M."/>
            <person name="Karthikeyan T."/>
            <person name="Wadsworth C."/>
            <person name="Lewis J.A."/>
            <person name="Jacobs-Sera D."/>
            <person name="Falbo J."/>
            <person name="Gross J."/>
            <person name="Pannunzio N.R."/>
            <person name="Brucker W."/>
            <person name="Kumar V."/>
            <person name="Kandasamy J."/>
            <person name="Keenan L."/>
            <person name="Bardarov S."/>
            <person name="Kriakov J."/>
            <person name="Lawrence J.G."/>
            <person name="Jacobs W.R. Jr."/>
            <person name="Hendrix R.W."/>
            <person name="Hatfull G.F."/>
        </authorList>
    </citation>
    <scope>NUCLEOTIDE SEQUENCE</scope>
</reference>
<sequence length="106" mass="12645">MRFDMYGSYENFGLTEVVEASTYREYYDWRCLGVWWHEETQSYRVSTDGGCSCSSPWEYHRALDDFGRPLTFAEARKAIQDEYFDANCFDDKLRAIDKLTEFEQAR</sequence>
<proteinExistence type="predicted"/>
<keyword evidence="3" id="KW-1185">Reference proteome</keyword>
<evidence type="ECO:0000259" key="1">
    <source>
        <dbReference type="Pfam" id="PF24459"/>
    </source>
</evidence>
<evidence type="ECO:0000313" key="2">
    <source>
        <dbReference type="EMBL" id="AAN12774.1"/>
    </source>
</evidence>
<dbReference type="RefSeq" id="NP_818432.1">
    <property type="nucleotide sequence ID" value="NC_004688.1"/>
</dbReference>
<dbReference type="KEGG" id="vg:1260153"/>
<dbReference type="Proteomes" id="UP000000963">
    <property type="component" value="Segment"/>
</dbReference>
<dbReference type="EMBL" id="AY129338">
    <property type="protein sequence ID" value="AAN12774.1"/>
    <property type="molecule type" value="Genomic_DNA"/>
</dbReference>
<evidence type="ECO:0000313" key="3">
    <source>
        <dbReference type="Proteomes" id="UP000000963"/>
    </source>
</evidence>
<organismHost>
    <name type="scientific">Mycolicibacterium smegmatis</name>
    <name type="common">Mycobacterium smegmatis</name>
    <dbReference type="NCBI Taxonomy" id="1772"/>
</organismHost>
<gene>
    <name evidence="2" type="primary">133</name>
    <name evidence="2" type="ORF">PBI_OMEGA_133</name>
</gene>
<dbReference type="InterPro" id="IPR055996">
    <property type="entry name" value="DUF7574"/>
</dbReference>
<dbReference type="Pfam" id="PF24459">
    <property type="entry name" value="DUF7574"/>
    <property type="match status" value="1"/>
</dbReference>
<accession>Q854D4</accession>
<protein>
    <recommendedName>
        <fullName evidence="1">DUF7574 domain-containing protein</fullName>
    </recommendedName>
</protein>
<feature type="domain" description="DUF7574" evidence="1">
    <location>
        <begin position="5"/>
        <end position="105"/>
    </location>
</feature>
<organism evidence="2 3">
    <name type="scientific">Mycobacterium phage Omega</name>
    <name type="common">Mycobacteriophage Omega</name>
    <dbReference type="NCBI Taxonomy" id="2907835"/>
    <lineage>
        <taxon>Viruses</taxon>
        <taxon>Duplodnaviria</taxon>
        <taxon>Heunggongvirae</taxon>
        <taxon>Uroviricota</taxon>
        <taxon>Caudoviricetes</taxon>
        <taxon>Omegavirus</taxon>
        <taxon>Omegavirus omega</taxon>
    </lineage>
</organism>